<organism evidence="1 2">
    <name type="scientific">Arctium lappa</name>
    <name type="common">Greater burdock</name>
    <name type="synonym">Lappa major</name>
    <dbReference type="NCBI Taxonomy" id="4217"/>
    <lineage>
        <taxon>Eukaryota</taxon>
        <taxon>Viridiplantae</taxon>
        <taxon>Streptophyta</taxon>
        <taxon>Embryophyta</taxon>
        <taxon>Tracheophyta</taxon>
        <taxon>Spermatophyta</taxon>
        <taxon>Magnoliopsida</taxon>
        <taxon>eudicotyledons</taxon>
        <taxon>Gunneridae</taxon>
        <taxon>Pentapetalae</taxon>
        <taxon>asterids</taxon>
        <taxon>campanulids</taxon>
        <taxon>Asterales</taxon>
        <taxon>Asteraceae</taxon>
        <taxon>Carduoideae</taxon>
        <taxon>Cardueae</taxon>
        <taxon>Arctiinae</taxon>
        <taxon>Arctium</taxon>
    </lineage>
</organism>
<name>A0ACB9FFF5_ARCLA</name>
<evidence type="ECO:0000313" key="2">
    <source>
        <dbReference type="Proteomes" id="UP001055879"/>
    </source>
</evidence>
<proteinExistence type="predicted"/>
<accession>A0ACB9FFF5</accession>
<dbReference type="Proteomes" id="UP001055879">
    <property type="component" value="Linkage Group LG01"/>
</dbReference>
<comment type="caution">
    <text evidence="1">The sequence shown here is derived from an EMBL/GenBank/DDBJ whole genome shotgun (WGS) entry which is preliminary data.</text>
</comment>
<reference evidence="1 2" key="2">
    <citation type="journal article" date="2022" name="Mol. Ecol. Resour.">
        <title>The genomes of chicory, endive, great burdock and yacon provide insights into Asteraceae paleo-polyploidization history and plant inulin production.</title>
        <authorList>
            <person name="Fan W."/>
            <person name="Wang S."/>
            <person name="Wang H."/>
            <person name="Wang A."/>
            <person name="Jiang F."/>
            <person name="Liu H."/>
            <person name="Zhao H."/>
            <person name="Xu D."/>
            <person name="Zhang Y."/>
        </authorList>
    </citation>
    <scope>NUCLEOTIDE SEQUENCE [LARGE SCALE GENOMIC DNA]</scope>
    <source>
        <strain evidence="2">cv. Niubang</strain>
    </source>
</reference>
<reference evidence="2" key="1">
    <citation type="journal article" date="2022" name="Mol. Ecol. Resour.">
        <title>The genomes of chicory, endive, great burdock and yacon provide insights into Asteraceae palaeo-polyploidization history and plant inulin production.</title>
        <authorList>
            <person name="Fan W."/>
            <person name="Wang S."/>
            <person name="Wang H."/>
            <person name="Wang A."/>
            <person name="Jiang F."/>
            <person name="Liu H."/>
            <person name="Zhao H."/>
            <person name="Xu D."/>
            <person name="Zhang Y."/>
        </authorList>
    </citation>
    <scope>NUCLEOTIDE SEQUENCE [LARGE SCALE GENOMIC DNA]</scope>
    <source>
        <strain evidence="2">cv. Niubang</strain>
    </source>
</reference>
<evidence type="ECO:0000313" key="1">
    <source>
        <dbReference type="EMBL" id="KAI3769533.1"/>
    </source>
</evidence>
<dbReference type="EMBL" id="CM042047">
    <property type="protein sequence ID" value="KAI3769533.1"/>
    <property type="molecule type" value="Genomic_DNA"/>
</dbReference>
<gene>
    <name evidence="1" type="ORF">L6452_00639</name>
</gene>
<keyword evidence="2" id="KW-1185">Reference proteome</keyword>
<protein>
    <submittedName>
        <fullName evidence="1">Uncharacterized protein</fullName>
    </submittedName>
</protein>
<sequence>MAVSGDTDAVVSYNLDYRSKKDDAWYTSAVVLENGKQLRVKFRDFVDSYFDEIFSIADFSTKSDLQEFIHRFRRVSVPIEDNECSRVIADMVVCATYKGDGSVRFFDAIVDAVHYKEHTPEKCLCTYLLVWQHGPEEGNITATSIEDICLIIPGAVDPQVTGFAKLVKEKLGLVYKRPFLSRKTSPNETLDELQDLDSAGYSSYVGSSEGKGRFYPQLSDHDRDLGGVKETGCHHYIILENLEKDLSPTSMMEFVHVQTSITPQAYLFPSLSAETFARGAVVVDSRPKLKRIYEFLSNPNHFIVSSSGRPWVIAEAVLRTGTFDTNLQSCQPLSENKNTGSGLRVVRLGTEEYKRAKQRKDLYMEFRKHLNGLLQRLDTEEKKCLPSGAKK</sequence>